<dbReference type="EMBL" id="JAQHRD010000007">
    <property type="protein sequence ID" value="KAJ6438744.1"/>
    <property type="molecule type" value="Genomic_DNA"/>
</dbReference>
<dbReference type="AlphaFoldDB" id="A0AB34FH71"/>
<dbReference type="Pfam" id="PF11735">
    <property type="entry name" value="CAP59_mtransfer"/>
    <property type="match status" value="1"/>
</dbReference>
<dbReference type="InterPro" id="IPR021047">
    <property type="entry name" value="Mannosyltransferase_CMT1"/>
</dbReference>
<evidence type="ECO:0000313" key="1">
    <source>
        <dbReference type="EMBL" id="KAJ6438744.1"/>
    </source>
</evidence>
<dbReference type="PANTHER" id="PTHR34144:SF5">
    <property type="entry name" value="ALPHA-1,3-MANNOSYLTRANSFERASE CMT1"/>
    <property type="match status" value="1"/>
</dbReference>
<sequence>MRDIQYFLASSSIDPSQGDRIRKLADLRNLALEPLLQRRDQLKPSGEAAVVFLNDVALCPDDILELVLQRGRLDATMTCAMDWTYVGRDPTFYDVWIARSIHGDSFFDIPADGSWNSAWNLLWNADEDIRSRLHSKRPFPVFSCWNGAAVFSAGVVLEHGVRFRSSNTEKGECVQGEPQLFCKDLWFRGLGKVAVVPAVNLEYSVERGKQIKESKGFTVANVAGSRENEDDKIKWRPPPDMVKCMPTWDNQFWQLWNETLA</sequence>
<gene>
    <name evidence="1" type="primary">CMT1</name>
    <name evidence="1" type="ORF">O9K51_08145</name>
</gene>
<proteinExistence type="predicted"/>
<protein>
    <submittedName>
        <fullName evidence="1">Alpha-1,3-mannosyltransferase</fullName>
    </submittedName>
</protein>
<comment type="caution">
    <text evidence="1">The sequence shown here is derived from an EMBL/GenBank/DDBJ whole genome shotgun (WGS) entry which is preliminary data.</text>
</comment>
<accession>A0AB34FH71</accession>
<organism evidence="1 2">
    <name type="scientific">Purpureocillium lavendulum</name>
    <dbReference type="NCBI Taxonomy" id="1247861"/>
    <lineage>
        <taxon>Eukaryota</taxon>
        <taxon>Fungi</taxon>
        <taxon>Dikarya</taxon>
        <taxon>Ascomycota</taxon>
        <taxon>Pezizomycotina</taxon>
        <taxon>Sordariomycetes</taxon>
        <taxon>Hypocreomycetidae</taxon>
        <taxon>Hypocreales</taxon>
        <taxon>Ophiocordycipitaceae</taxon>
        <taxon>Purpureocillium</taxon>
    </lineage>
</organism>
<dbReference type="Proteomes" id="UP001163105">
    <property type="component" value="Unassembled WGS sequence"/>
</dbReference>
<keyword evidence="2" id="KW-1185">Reference proteome</keyword>
<dbReference type="PANTHER" id="PTHR34144">
    <property type="entry name" value="CHROMOSOME 8, WHOLE GENOME SHOTGUN SEQUENCE"/>
    <property type="match status" value="1"/>
</dbReference>
<reference evidence="1" key="1">
    <citation type="submission" date="2023-01" db="EMBL/GenBank/DDBJ databases">
        <title>The growth and conidiation of Purpureocillium lavendulum are regulated by nitrogen source and histone H3K14 acetylation.</title>
        <authorList>
            <person name="Tang P."/>
            <person name="Han J."/>
            <person name="Zhang C."/>
            <person name="Tang P."/>
            <person name="Qi F."/>
            <person name="Zhang K."/>
            <person name="Liang L."/>
        </authorList>
    </citation>
    <scope>NUCLEOTIDE SEQUENCE</scope>
    <source>
        <strain evidence="1">YMF1.00683</strain>
    </source>
</reference>
<name>A0AB34FH71_9HYPO</name>
<evidence type="ECO:0000313" key="2">
    <source>
        <dbReference type="Proteomes" id="UP001163105"/>
    </source>
</evidence>